<dbReference type="InterPro" id="IPR051912">
    <property type="entry name" value="Alkylbase_DNA_Glycosylase/TA"/>
</dbReference>
<evidence type="ECO:0000313" key="4">
    <source>
        <dbReference type="Proteomes" id="UP001592528"/>
    </source>
</evidence>
<dbReference type="PANTHER" id="PTHR43003">
    <property type="entry name" value="DNA-3-METHYLADENINE GLYCOSYLASE"/>
    <property type="match status" value="1"/>
</dbReference>
<keyword evidence="2" id="KW-0234">DNA repair</keyword>
<dbReference type="EMBL" id="JBHEZZ010000014">
    <property type="protein sequence ID" value="MFC1404265.1"/>
    <property type="molecule type" value="Genomic_DNA"/>
</dbReference>
<dbReference type="PANTHER" id="PTHR43003:SF6">
    <property type="entry name" value="DNA GLYCOSYLASE"/>
    <property type="match status" value="1"/>
</dbReference>
<dbReference type="SUPFAM" id="SSF48150">
    <property type="entry name" value="DNA-glycosylase"/>
    <property type="match status" value="1"/>
</dbReference>
<keyword evidence="4" id="KW-1185">Reference proteome</keyword>
<accession>A0ABV6US27</accession>
<dbReference type="Gene3D" id="1.10.340.30">
    <property type="entry name" value="Hypothetical protein, domain 2"/>
    <property type="match status" value="1"/>
</dbReference>
<comment type="caution">
    <text evidence="3">The sequence shown here is derived from an EMBL/GenBank/DDBJ whole genome shotgun (WGS) entry which is preliminary data.</text>
</comment>
<name>A0ABV6US27_9ACTN</name>
<evidence type="ECO:0000256" key="2">
    <source>
        <dbReference type="ARBA" id="ARBA00023204"/>
    </source>
</evidence>
<organism evidence="3 4">
    <name type="scientific">Streptacidiphilus cavernicola</name>
    <dbReference type="NCBI Taxonomy" id="3342716"/>
    <lineage>
        <taxon>Bacteria</taxon>
        <taxon>Bacillati</taxon>
        <taxon>Actinomycetota</taxon>
        <taxon>Actinomycetes</taxon>
        <taxon>Kitasatosporales</taxon>
        <taxon>Streptomycetaceae</taxon>
        <taxon>Streptacidiphilus</taxon>
    </lineage>
</organism>
<evidence type="ECO:0000256" key="1">
    <source>
        <dbReference type="ARBA" id="ARBA00022763"/>
    </source>
</evidence>
<dbReference type="InterPro" id="IPR011257">
    <property type="entry name" value="DNA_glycosylase"/>
</dbReference>
<proteinExistence type="predicted"/>
<gene>
    <name evidence="3" type="ORF">ACEZDJ_23515</name>
</gene>
<sequence length="309" mass="33380">MRTDEAAEAQRVWRPEGALDVAGTLGVLRFGPRDPAYRRTPDGALWRCSRTPGGLGTLRVAGTPTEVEARAWGPGADWLLDRLPALLGAEDDPSGFDHCGNALLREAHRRNPGLRIGRTGLVMESLVPAVLGQRVTVGEAHDAWRTLLLQHGAPAPGPAPAGMRIIPSARDWAVIPSWEWHRAGVDGKRSAAVVRAARLAARLEQASVLPTPEATALLTAVPGIGVWTAAETLQRSNGDADAVTVGDLHLPNTVGWALAGRERSDDAVMLELLEPYRGHRHRVCRLLRAARLRAPRHAPRYAPIDYRGI</sequence>
<evidence type="ECO:0000313" key="3">
    <source>
        <dbReference type="EMBL" id="MFC1404265.1"/>
    </source>
</evidence>
<protein>
    <submittedName>
        <fullName evidence="3">DNA-3-methyladenine glycosylase</fullName>
    </submittedName>
</protein>
<dbReference type="Proteomes" id="UP001592528">
    <property type="component" value="Unassembled WGS sequence"/>
</dbReference>
<keyword evidence="1" id="KW-0227">DNA damage</keyword>
<dbReference type="RefSeq" id="WP_030264075.1">
    <property type="nucleotide sequence ID" value="NZ_JBHEZZ010000014.1"/>
</dbReference>
<reference evidence="3 4" key="1">
    <citation type="submission" date="2024-09" db="EMBL/GenBank/DDBJ databases">
        <authorList>
            <person name="Lee S.D."/>
        </authorList>
    </citation>
    <scope>NUCLEOTIDE SEQUENCE [LARGE SCALE GENOMIC DNA]</scope>
    <source>
        <strain evidence="3 4">N1-5</strain>
    </source>
</reference>